<evidence type="ECO:0000313" key="5">
    <source>
        <dbReference type="Proteomes" id="UP001595379"/>
    </source>
</evidence>
<reference evidence="5" key="1">
    <citation type="journal article" date="2019" name="Int. J. Syst. Evol. Microbiol.">
        <title>The Global Catalogue of Microorganisms (GCM) 10K type strain sequencing project: providing services to taxonomists for standard genome sequencing and annotation.</title>
        <authorList>
            <consortium name="The Broad Institute Genomics Platform"/>
            <consortium name="The Broad Institute Genome Sequencing Center for Infectious Disease"/>
            <person name="Wu L."/>
            <person name="Ma J."/>
        </authorList>
    </citation>
    <scope>NUCLEOTIDE SEQUENCE [LARGE SCALE GENOMIC DNA]</scope>
    <source>
        <strain evidence="5">KCTC 52487</strain>
    </source>
</reference>
<keyword evidence="4" id="KW-0121">Carboxypeptidase</keyword>
<keyword evidence="5" id="KW-1185">Reference proteome</keyword>
<gene>
    <name evidence="4" type="ORF">ACFOOR_09395</name>
</gene>
<keyword evidence="4" id="KW-0378">Hydrolase</keyword>
<keyword evidence="4" id="KW-0645">Protease</keyword>
<sequence>MSLHITAAFDSGNINVVDATDPNNIQLEIRKDAGSEHYQWFFFRVSGANGVPLTLRIVNAGGASYPEGWTDYHAAASIDRDYWFRVPTTYEDGELVIRDTPSADAVWYAYFAPYPVERHNNLIADIQNAPGVTLKVLGQTLEGQTMDCLVMGHGPKTIWVTARQHPGETMAEWWMEGFLERLVDPADPVARKLLRDARFHIVPNMNPDGSCRGHLRTNARGINLNREWGKSSPENSPEVHCVLAAMEETGCDLFLDVHGDEGLPYNFIAGAEGVPGWETSDQDRLDAYRGILARLSPDFQTEHGYAPDRPGGAEMTIATHYIYSRFRCLAMTLEMPFKDAANHPEPDQAWSPERCKRLGAANLDAMLEMLGRL</sequence>
<dbReference type="Pfam" id="PF00246">
    <property type="entry name" value="Peptidase_M14"/>
    <property type="match status" value="1"/>
</dbReference>
<dbReference type="Gene3D" id="2.60.40.3120">
    <property type="match status" value="1"/>
</dbReference>
<organism evidence="4 5">
    <name type="scientific">Hyphobacterium vulgare</name>
    <dbReference type="NCBI Taxonomy" id="1736751"/>
    <lineage>
        <taxon>Bacteria</taxon>
        <taxon>Pseudomonadati</taxon>
        <taxon>Pseudomonadota</taxon>
        <taxon>Alphaproteobacteria</taxon>
        <taxon>Maricaulales</taxon>
        <taxon>Maricaulaceae</taxon>
        <taxon>Hyphobacterium</taxon>
    </lineage>
</organism>
<comment type="similarity">
    <text evidence="2">Belongs to the peptidase M14 family.</text>
</comment>
<dbReference type="SMART" id="SM00631">
    <property type="entry name" value="Zn_pept"/>
    <property type="match status" value="1"/>
</dbReference>
<dbReference type="Proteomes" id="UP001595379">
    <property type="component" value="Unassembled WGS sequence"/>
</dbReference>
<evidence type="ECO:0000256" key="1">
    <source>
        <dbReference type="ARBA" id="ARBA00001947"/>
    </source>
</evidence>
<evidence type="ECO:0000256" key="2">
    <source>
        <dbReference type="PROSITE-ProRule" id="PRU01379"/>
    </source>
</evidence>
<dbReference type="GO" id="GO:0004180">
    <property type="term" value="F:carboxypeptidase activity"/>
    <property type="evidence" value="ECO:0007669"/>
    <property type="project" value="UniProtKB-KW"/>
</dbReference>
<comment type="cofactor">
    <cofactor evidence="1">
        <name>Zn(2+)</name>
        <dbReference type="ChEBI" id="CHEBI:29105"/>
    </cofactor>
</comment>
<evidence type="ECO:0000259" key="3">
    <source>
        <dbReference type="PROSITE" id="PS52035"/>
    </source>
</evidence>
<dbReference type="InterPro" id="IPR040626">
    <property type="entry name" value="Pepdidase_M14_N"/>
</dbReference>
<dbReference type="SUPFAM" id="SSF53187">
    <property type="entry name" value="Zn-dependent exopeptidases"/>
    <property type="match status" value="1"/>
</dbReference>
<dbReference type="PANTHER" id="PTHR12756:SF11">
    <property type="entry name" value="CYTOSOLIC CARBOXYPEPTIDASE 1"/>
    <property type="match status" value="1"/>
</dbReference>
<proteinExistence type="inferred from homology"/>
<accession>A0ABV6ZXW6</accession>
<dbReference type="RefSeq" id="WP_343165703.1">
    <property type="nucleotide sequence ID" value="NZ_JBHRSV010000017.1"/>
</dbReference>
<dbReference type="Gene3D" id="3.40.630.10">
    <property type="entry name" value="Zn peptidases"/>
    <property type="match status" value="1"/>
</dbReference>
<feature type="domain" description="Peptidase M14" evidence="3">
    <location>
        <begin position="112"/>
        <end position="373"/>
    </location>
</feature>
<dbReference type="PANTHER" id="PTHR12756">
    <property type="entry name" value="CYTOSOLIC CARBOXYPEPTIDASE"/>
    <property type="match status" value="1"/>
</dbReference>
<comment type="caution">
    <text evidence="4">The sequence shown here is derived from an EMBL/GenBank/DDBJ whole genome shotgun (WGS) entry which is preliminary data.</text>
</comment>
<dbReference type="Pfam" id="PF18027">
    <property type="entry name" value="Pepdidase_M14_N"/>
    <property type="match status" value="1"/>
</dbReference>
<feature type="active site" description="Proton donor/acceptor" evidence="2">
    <location>
        <position position="334"/>
    </location>
</feature>
<dbReference type="PROSITE" id="PS52035">
    <property type="entry name" value="PEPTIDASE_M14"/>
    <property type="match status" value="1"/>
</dbReference>
<protein>
    <submittedName>
        <fullName evidence="4">M14-type cytosolic carboxypeptidase</fullName>
    </submittedName>
</protein>
<dbReference type="EMBL" id="JBHRSV010000017">
    <property type="protein sequence ID" value="MFC2926320.1"/>
    <property type="molecule type" value="Genomic_DNA"/>
</dbReference>
<evidence type="ECO:0000313" key="4">
    <source>
        <dbReference type="EMBL" id="MFC2926320.1"/>
    </source>
</evidence>
<dbReference type="InterPro" id="IPR000834">
    <property type="entry name" value="Peptidase_M14"/>
</dbReference>
<dbReference type="CDD" id="cd06234">
    <property type="entry name" value="M14_PaCCP-like"/>
    <property type="match status" value="1"/>
</dbReference>
<name>A0ABV6ZXW6_9PROT</name>
<dbReference type="InterPro" id="IPR050821">
    <property type="entry name" value="Cytosolic_carboxypeptidase"/>
</dbReference>